<proteinExistence type="predicted"/>
<dbReference type="AlphaFoldDB" id="A0A0A0LLI7"/>
<gene>
    <name evidence="1" type="ORF">Csa_2G362460</name>
</gene>
<sequence length="51" mass="5747">MRETRVRLRKLCKEEDERRAAPGPTFGYGGSPLGHEHGSLFYLDANTESNP</sequence>
<organism evidence="1 2">
    <name type="scientific">Cucumis sativus</name>
    <name type="common">Cucumber</name>
    <dbReference type="NCBI Taxonomy" id="3659"/>
    <lineage>
        <taxon>Eukaryota</taxon>
        <taxon>Viridiplantae</taxon>
        <taxon>Streptophyta</taxon>
        <taxon>Embryophyta</taxon>
        <taxon>Tracheophyta</taxon>
        <taxon>Spermatophyta</taxon>
        <taxon>Magnoliopsida</taxon>
        <taxon>eudicotyledons</taxon>
        <taxon>Gunneridae</taxon>
        <taxon>Pentapetalae</taxon>
        <taxon>rosids</taxon>
        <taxon>fabids</taxon>
        <taxon>Cucurbitales</taxon>
        <taxon>Cucurbitaceae</taxon>
        <taxon>Benincaseae</taxon>
        <taxon>Cucumis</taxon>
    </lineage>
</organism>
<protein>
    <submittedName>
        <fullName evidence="1">Uncharacterized protein</fullName>
    </submittedName>
</protein>
<dbReference type="EMBL" id="CM002923">
    <property type="protein sequence ID" value="KGN62633.1"/>
    <property type="molecule type" value="Genomic_DNA"/>
</dbReference>
<reference evidence="1 2" key="4">
    <citation type="journal article" date="2011" name="BMC Genomics">
        <title>RNA-Seq improves annotation of protein-coding genes in the cucumber genome.</title>
        <authorList>
            <person name="Li Z."/>
            <person name="Zhang Z."/>
            <person name="Yan P."/>
            <person name="Huang S."/>
            <person name="Fei Z."/>
            <person name="Lin K."/>
        </authorList>
    </citation>
    <scope>NUCLEOTIDE SEQUENCE [LARGE SCALE GENOMIC DNA]</scope>
    <source>
        <strain evidence="2">cv. 9930</strain>
    </source>
</reference>
<reference evidence="1 2" key="2">
    <citation type="journal article" date="2009" name="PLoS ONE">
        <title>An integrated genetic and cytogenetic map of the cucumber genome.</title>
        <authorList>
            <person name="Ren Y."/>
            <person name="Zhang Z."/>
            <person name="Liu J."/>
            <person name="Staub J.E."/>
            <person name="Han Y."/>
            <person name="Cheng Z."/>
            <person name="Li X."/>
            <person name="Lu J."/>
            <person name="Miao H."/>
            <person name="Kang H."/>
            <person name="Xie B."/>
            <person name="Gu X."/>
            <person name="Wang X."/>
            <person name="Du Y."/>
            <person name="Jin W."/>
            <person name="Huang S."/>
        </authorList>
    </citation>
    <scope>NUCLEOTIDE SEQUENCE [LARGE SCALE GENOMIC DNA]</scope>
    <source>
        <strain evidence="2">cv. 9930</strain>
    </source>
</reference>
<name>A0A0A0LLI7_CUCSA</name>
<evidence type="ECO:0000313" key="1">
    <source>
        <dbReference type="EMBL" id="KGN62633.1"/>
    </source>
</evidence>
<accession>A0A0A0LLI7</accession>
<keyword evidence="2" id="KW-1185">Reference proteome</keyword>
<evidence type="ECO:0000313" key="2">
    <source>
        <dbReference type="Proteomes" id="UP000029981"/>
    </source>
</evidence>
<dbReference type="Proteomes" id="UP000029981">
    <property type="component" value="Chromosome 2"/>
</dbReference>
<dbReference type="Gramene" id="KGN62633">
    <property type="protein sequence ID" value="KGN62633"/>
    <property type="gene ID" value="Csa_2G362460"/>
</dbReference>
<reference evidence="1 2" key="1">
    <citation type="journal article" date="2009" name="Nat. Genet.">
        <title>The genome of the cucumber, Cucumis sativus L.</title>
        <authorList>
            <person name="Huang S."/>
            <person name="Li R."/>
            <person name="Zhang Z."/>
            <person name="Li L."/>
            <person name="Gu X."/>
            <person name="Fan W."/>
            <person name="Lucas W.J."/>
            <person name="Wang X."/>
            <person name="Xie B."/>
            <person name="Ni P."/>
            <person name="Ren Y."/>
            <person name="Zhu H."/>
            <person name="Li J."/>
            <person name="Lin K."/>
            <person name="Jin W."/>
            <person name="Fei Z."/>
            <person name="Li G."/>
            <person name="Staub J."/>
            <person name="Kilian A."/>
            <person name="van der Vossen E.A."/>
            <person name="Wu Y."/>
            <person name="Guo J."/>
            <person name="He J."/>
            <person name="Jia Z."/>
            <person name="Ren Y."/>
            <person name="Tian G."/>
            <person name="Lu Y."/>
            <person name="Ruan J."/>
            <person name="Qian W."/>
            <person name="Wang M."/>
            <person name="Huang Q."/>
            <person name="Li B."/>
            <person name="Xuan Z."/>
            <person name="Cao J."/>
            <person name="Asan"/>
            <person name="Wu Z."/>
            <person name="Zhang J."/>
            <person name="Cai Q."/>
            <person name="Bai Y."/>
            <person name="Zhao B."/>
            <person name="Han Y."/>
            <person name="Li Y."/>
            <person name="Li X."/>
            <person name="Wang S."/>
            <person name="Shi Q."/>
            <person name="Liu S."/>
            <person name="Cho W.K."/>
            <person name="Kim J.Y."/>
            <person name="Xu Y."/>
            <person name="Heller-Uszynska K."/>
            <person name="Miao H."/>
            <person name="Cheng Z."/>
            <person name="Zhang S."/>
            <person name="Wu J."/>
            <person name="Yang Y."/>
            <person name="Kang H."/>
            <person name="Li M."/>
            <person name="Liang H."/>
            <person name="Ren X."/>
            <person name="Shi Z."/>
            <person name="Wen M."/>
            <person name="Jian M."/>
            <person name="Yang H."/>
            <person name="Zhang G."/>
            <person name="Yang Z."/>
            <person name="Chen R."/>
            <person name="Liu S."/>
            <person name="Li J."/>
            <person name="Ma L."/>
            <person name="Liu H."/>
            <person name="Zhou Y."/>
            <person name="Zhao J."/>
            <person name="Fang X."/>
            <person name="Li G."/>
            <person name="Fang L."/>
            <person name="Li Y."/>
            <person name="Liu D."/>
            <person name="Zheng H."/>
            <person name="Zhang Y."/>
            <person name="Qin N."/>
            <person name="Li Z."/>
            <person name="Yang G."/>
            <person name="Yang S."/>
            <person name="Bolund L."/>
            <person name="Kristiansen K."/>
            <person name="Zheng H."/>
            <person name="Li S."/>
            <person name="Zhang X."/>
            <person name="Yang H."/>
            <person name="Wang J."/>
            <person name="Sun R."/>
            <person name="Zhang B."/>
            <person name="Jiang S."/>
            <person name="Wang J."/>
            <person name="Du Y."/>
            <person name="Li S."/>
        </authorList>
    </citation>
    <scope>NUCLEOTIDE SEQUENCE [LARGE SCALE GENOMIC DNA]</scope>
    <source>
        <strain evidence="2">cv. 9930</strain>
    </source>
</reference>
<reference evidence="1 2" key="3">
    <citation type="journal article" date="2010" name="BMC Genomics">
        <title>Transcriptome sequencing and comparative analysis of cucumber flowers with different sex types.</title>
        <authorList>
            <person name="Guo S."/>
            <person name="Zheng Y."/>
            <person name="Joung J.G."/>
            <person name="Liu S."/>
            <person name="Zhang Z."/>
            <person name="Crasta O.R."/>
            <person name="Sobral B.W."/>
            <person name="Xu Y."/>
            <person name="Huang S."/>
            <person name="Fei Z."/>
        </authorList>
    </citation>
    <scope>NUCLEOTIDE SEQUENCE [LARGE SCALE GENOMIC DNA]</scope>
    <source>
        <strain evidence="2">cv. 9930</strain>
    </source>
</reference>